<dbReference type="PROSITE" id="PS50045">
    <property type="entry name" value="SIGMA54_INTERACT_4"/>
    <property type="match status" value="1"/>
</dbReference>
<evidence type="ECO:0000259" key="6">
    <source>
        <dbReference type="PROSITE" id="PS50045"/>
    </source>
</evidence>
<keyword evidence="2" id="KW-0067">ATP-binding</keyword>
<dbReference type="Pfam" id="PF00158">
    <property type="entry name" value="Sigma54_activat"/>
    <property type="match status" value="1"/>
</dbReference>
<proteinExistence type="predicted"/>
<dbReference type="SUPFAM" id="SSF46689">
    <property type="entry name" value="Homeodomain-like"/>
    <property type="match status" value="1"/>
</dbReference>
<comment type="caution">
    <text evidence="7">The sequence shown here is derived from an EMBL/GenBank/DDBJ whole genome shotgun (WGS) entry which is preliminary data.</text>
</comment>
<evidence type="ECO:0000313" key="8">
    <source>
        <dbReference type="Proteomes" id="UP000824264"/>
    </source>
</evidence>
<dbReference type="GO" id="GO:0003677">
    <property type="term" value="F:DNA binding"/>
    <property type="evidence" value="ECO:0007669"/>
    <property type="project" value="UniProtKB-KW"/>
</dbReference>
<dbReference type="InterPro" id="IPR003593">
    <property type="entry name" value="AAA+_ATPase"/>
</dbReference>
<dbReference type="InterPro" id="IPR009057">
    <property type="entry name" value="Homeodomain-like_sf"/>
</dbReference>
<keyword evidence="3" id="KW-0805">Transcription regulation</keyword>
<dbReference type="Gene3D" id="3.40.50.300">
    <property type="entry name" value="P-loop containing nucleotide triphosphate hydrolases"/>
    <property type="match status" value="1"/>
</dbReference>
<feature type="domain" description="Sigma-54 factor interaction" evidence="6">
    <location>
        <begin position="726"/>
        <end position="944"/>
    </location>
</feature>
<keyword evidence="5" id="KW-0804">Transcription</keyword>
<dbReference type="PROSITE" id="PS00676">
    <property type="entry name" value="SIGMA54_INTERACT_2"/>
    <property type="match status" value="1"/>
</dbReference>
<dbReference type="PROSITE" id="PS00675">
    <property type="entry name" value="SIGMA54_INTERACT_1"/>
    <property type="match status" value="1"/>
</dbReference>
<dbReference type="GO" id="GO:0006355">
    <property type="term" value="P:regulation of DNA-templated transcription"/>
    <property type="evidence" value="ECO:0007669"/>
    <property type="project" value="InterPro"/>
</dbReference>
<organism evidence="7 8">
    <name type="scientific">Candidatus Bilophila faecipullorum</name>
    <dbReference type="NCBI Taxonomy" id="2838482"/>
    <lineage>
        <taxon>Bacteria</taxon>
        <taxon>Pseudomonadati</taxon>
        <taxon>Thermodesulfobacteriota</taxon>
        <taxon>Desulfovibrionia</taxon>
        <taxon>Desulfovibrionales</taxon>
        <taxon>Desulfovibrionaceae</taxon>
        <taxon>Bilophila</taxon>
    </lineage>
</organism>
<evidence type="ECO:0000256" key="3">
    <source>
        <dbReference type="ARBA" id="ARBA00023015"/>
    </source>
</evidence>
<dbReference type="InterPro" id="IPR027417">
    <property type="entry name" value="P-loop_NTPase"/>
</dbReference>
<reference evidence="7" key="1">
    <citation type="journal article" date="2021" name="PeerJ">
        <title>Extensive microbial diversity within the chicken gut microbiome revealed by metagenomics and culture.</title>
        <authorList>
            <person name="Gilroy R."/>
            <person name="Ravi A."/>
            <person name="Getino M."/>
            <person name="Pursley I."/>
            <person name="Horton D.L."/>
            <person name="Alikhan N.F."/>
            <person name="Baker D."/>
            <person name="Gharbi K."/>
            <person name="Hall N."/>
            <person name="Watson M."/>
            <person name="Adriaenssens E.M."/>
            <person name="Foster-Nyarko E."/>
            <person name="Jarju S."/>
            <person name="Secka A."/>
            <person name="Antonio M."/>
            <person name="Oren A."/>
            <person name="Chaudhuri R.R."/>
            <person name="La Ragione R."/>
            <person name="Hildebrand F."/>
            <person name="Pallen M.J."/>
        </authorList>
    </citation>
    <scope>NUCLEOTIDE SEQUENCE</scope>
    <source>
        <strain evidence="7">ChiSxjej5B17-1746</strain>
    </source>
</reference>
<dbReference type="FunFam" id="3.40.50.300:FF:000006">
    <property type="entry name" value="DNA-binding transcriptional regulator NtrC"/>
    <property type="match status" value="1"/>
</dbReference>
<name>A0A9D1R2G4_9BACT</name>
<dbReference type="Pfam" id="PF25601">
    <property type="entry name" value="AAA_lid_14"/>
    <property type="match status" value="1"/>
</dbReference>
<protein>
    <submittedName>
        <fullName evidence="7">Sigma 54-interacting transcriptional regulator</fullName>
    </submittedName>
</protein>
<dbReference type="InterPro" id="IPR002078">
    <property type="entry name" value="Sigma_54_int"/>
</dbReference>
<dbReference type="InterPro" id="IPR025662">
    <property type="entry name" value="Sigma_54_int_dom_ATP-bd_1"/>
</dbReference>
<dbReference type="Proteomes" id="UP000824264">
    <property type="component" value="Unassembled WGS sequence"/>
</dbReference>
<dbReference type="Gene3D" id="1.10.8.60">
    <property type="match status" value="1"/>
</dbReference>
<dbReference type="InterPro" id="IPR025944">
    <property type="entry name" value="Sigma_54_int_dom_CS"/>
</dbReference>
<evidence type="ECO:0000256" key="2">
    <source>
        <dbReference type="ARBA" id="ARBA00022840"/>
    </source>
</evidence>
<dbReference type="InterPro" id="IPR025943">
    <property type="entry name" value="Sigma_54_int_dom_ATP-bd_2"/>
</dbReference>
<dbReference type="SUPFAM" id="SSF52540">
    <property type="entry name" value="P-loop containing nucleoside triphosphate hydrolases"/>
    <property type="match status" value="1"/>
</dbReference>
<evidence type="ECO:0000256" key="4">
    <source>
        <dbReference type="ARBA" id="ARBA00023125"/>
    </source>
</evidence>
<dbReference type="EMBL" id="DXGI01000426">
    <property type="protein sequence ID" value="HIW79734.1"/>
    <property type="molecule type" value="Genomic_DNA"/>
</dbReference>
<dbReference type="InterPro" id="IPR058031">
    <property type="entry name" value="AAA_lid_NorR"/>
</dbReference>
<keyword evidence="4" id="KW-0238">DNA-binding</keyword>
<dbReference type="Gene3D" id="1.10.10.60">
    <property type="entry name" value="Homeodomain-like"/>
    <property type="match status" value="1"/>
</dbReference>
<dbReference type="CDD" id="cd00009">
    <property type="entry name" value="AAA"/>
    <property type="match status" value="1"/>
</dbReference>
<gene>
    <name evidence="7" type="ORF">H9874_11425</name>
</gene>
<accession>A0A9D1R2G4</accession>
<reference evidence="7" key="2">
    <citation type="submission" date="2021-04" db="EMBL/GenBank/DDBJ databases">
        <authorList>
            <person name="Gilroy R."/>
        </authorList>
    </citation>
    <scope>NUCLEOTIDE SEQUENCE</scope>
    <source>
        <strain evidence="7">ChiSxjej5B17-1746</strain>
    </source>
</reference>
<dbReference type="GO" id="GO:0005524">
    <property type="term" value="F:ATP binding"/>
    <property type="evidence" value="ECO:0007669"/>
    <property type="project" value="UniProtKB-KW"/>
</dbReference>
<dbReference type="PROSITE" id="PS00688">
    <property type="entry name" value="SIGMA54_INTERACT_3"/>
    <property type="match status" value="1"/>
</dbReference>
<dbReference type="SMART" id="SM00382">
    <property type="entry name" value="AAA"/>
    <property type="match status" value="1"/>
</dbReference>
<dbReference type="PANTHER" id="PTHR32071">
    <property type="entry name" value="TRANSCRIPTIONAL REGULATORY PROTEIN"/>
    <property type="match status" value="1"/>
</dbReference>
<sequence length="1025" mass="116276">MLTGQADIPTTDTLYAALTLSLHLSASPLSERRLTLLTGETADAVRRALLHLEEQGLAARRDDGAWLCLDVSDALLRELSATLRVKVPTERLIHCLGYLLADATLDDCEYALRRLDPELKRPTPESLFCLECVIGYLLRWEESHRAEAAQHSSHYAELVLVAQSICLFLPRQLQMAARLSASAHAVTSACGNERFRLLVTIFSFYLRLFSDEKPPREAARAIKELGDLEGFDDKDMQGRLPLFKGILHYVRGEFGQVLRCYEQKEDTYGWKYRRFAVLLASCASQSAFYLQQYHIALGINESCRRTAALDGDSMLSMFWMLHLAFVMLRLGDMDAALLNLDCLFMAVPTRENNKTSVSTVRGIALYHYLHGRLRQAHALLAYHAGRALRRNLPHAPFEDPLNLDMLYAFEQEGFPPVPRYHLEKTLERLLEGPNRQLRGAALRVAALRLRDQGEREREAALLRESRSVLAGTGDRREMALTAHELATTLEREGQRAEARKLRKEVAAYAGCEIDAALPYQKAVHLLTCDIRDRLAAGPRTADAGPCLMERCNRAFNALTTETRQENALFRLAAIAQMEMKSERAALFRSDGQGLLTCVASVNLTRMELESEAMRSCMTWLERRVFDSPPGCRRRGRNGLCLPLDIGEPYPWLLYLDSTFTDGAFAHLDEQELRLLSCLFASEVRSALRLKRVRDEESRHQKERFQSVALQEDRNIAPVFGGGLGPLLEQVRHVSVTDAPVLILGETGVGKEVMARQIHQMSRRCGPFIAVHPASTPESLFESEFFGYERGAFTGAAHQKIGFFEMADEGTLFIDEVGDIPLGIQVKLLRVLQERQFMRVGGTREIRSRFRLIAATNKNLWEETEKGTFREDLLYRISVVPLRLPPLRERREDILLMAHSFMEHFSRRYNRPMLRLNRDEMENLRNYAWPGNIRELKNVIERAVILNEYTPLGKRPGNGPAADARSRLVIDGFPTLEELERRYLEHVLNAASGNIYGKGGVMDRLRIKRSTLYAKLKKHRLSPSSS</sequence>
<evidence type="ECO:0000313" key="7">
    <source>
        <dbReference type="EMBL" id="HIW79734.1"/>
    </source>
</evidence>
<keyword evidence="1" id="KW-0547">Nucleotide-binding</keyword>
<dbReference type="AlphaFoldDB" id="A0A9D1R2G4"/>
<evidence type="ECO:0000256" key="1">
    <source>
        <dbReference type="ARBA" id="ARBA00022741"/>
    </source>
</evidence>
<evidence type="ECO:0000256" key="5">
    <source>
        <dbReference type="ARBA" id="ARBA00023163"/>
    </source>
</evidence>